<dbReference type="InterPro" id="IPR014509">
    <property type="entry name" value="YjdF-like"/>
</dbReference>
<evidence type="ECO:0000313" key="2">
    <source>
        <dbReference type="EMBL" id="RTE08344.1"/>
    </source>
</evidence>
<dbReference type="Proteomes" id="UP000276128">
    <property type="component" value="Unassembled WGS sequence"/>
</dbReference>
<evidence type="ECO:0000313" key="3">
    <source>
        <dbReference type="Proteomes" id="UP000276128"/>
    </source>
</evidence>
<dbReference type="EMBL" id="RXHU01000054">
    <property type="protein sequence ID" value="RTE08344.1"/>
    <property type="molecule type" value="Genomic_DNA"/>
</dbReference>
<dbReference type="Pfam" id="PF09997">
    <property type="entry name" value="DUF2238"/>
    <property type="match status" value="1"/>
</dbReference>
<dbReference type="AlphaFoldDB" id="A0A3S0ANA2"/>
<keyword evidence="1" id="KW-0472">Membrane</keyword>
<keyword evidence="3" id="KW-1185">Reference proteome</keyword>
<protein>
    <submittedName>
        <fullName evidence="2">DUF2238 domain-containing protein</fullName>
    </submittedName>
</protein>
<sequence length="213" mass="23292">MRNRIGRMEGRAAAGAAIWAAAWGLLAVKPADRGDWVLENLLIWLTVAGLIFTYWRCRLSLGAYGLLGLFLLLHAVGAHYSYDVPLVTDWLKQAGFTDLSRSSYDRVVHASFGLLCVLPIREALGRWTGMKAGVQSAAACVTILALGAFYELIEMWVAFLVAPELGTTFVGAQGDAWDAQHDMELALYGALLAVVLRACFSRMTAKKRRQEAG</sequence>
<accession>A0A3S0ANA2</accession>
<dbReference type="OrthoDB" id="9786473at2"/>
<organism evidence="2 3">
    <name type="scientific">Paenibacillus whitsoniae</name>
    <dbReference type="NCBI Taxonomy" id="2496558"/>
    <lineage>
        <taxon>Bacteria</taxon>
        <taxon>Bacillati</taxon>
        <taxon>Bacillota</taxon>
        <taxon>Bacilli</taxon>
        <taxon>Bacillales</taxon>
        <taxon>Paenibacillaceae</taxon>
        <taxon>Paenibacillus</taxon>
    </lineage>
</organism>
<feature type="transmembrane region" description="Helical" evidence="1">
    <location>
        <begin position="183"/>
        <end position="200"/>
    </location>
</feature>
<keyword evidence="1" id="KW-0812">Transmembrane</keyword>
<reference evidence="2 3" key="1">
    <citation type="submission" date="2018-12" db="EMBL/GenBank/DDBJ databases">
        <title>Bacillus ochoae sp. nov., Paenibacillus whitsoniae sp. nov., Paenibacillus spiritus sp. nov. Isolated from the Mars Exploration Rover during spacecraft assembly.</title>
        <authorList>
            <person name="Seuylemezian A."/>
            <person name="Vaishampayan P."/>
        </authorList>
    </citation>
    <scope>NUCLEOTIDE SEQUENCE [LARGE SCALE GENOMIC DNA]</scope>
    <source>
        <strain evidence="2 3">MER 54</strain>
    </source>
</reference>
<feature type="transmembrane region" description="Helical" evidence="1">
    <location>
        <begin position="62"/>
        <end position="82"/>
    </location>
</feature>
<feature type="transmembrane region" description="Helical" evidence="1">
    <location>
        <begin position="136"/>
        <end position="163"/>
    </location>
</feature>
<feature type="transmembrane region" description="Helical" evidence="1">
    <location>
        <begin position="37"/>
        <end position="55"/>
    </location>
</feature>
<keyword evidence="1" id="KW-1133">Transmembrane helix</keyword>
<dbReference type="RefSeq" id="WP_126142645.1">
    <property type="nucleotide sequence ID" value="NZ_RXHU01000054.1"/>
</dbReference>
<proteinExistence type="predicted"/>
<name>A0A3S0ANA2_9BACL</name>
<gene>
    <name evidence="2" type="ORF">EJQ19_18140</name>
</gene>
<feature type="transmembrane region" description="Helical" evidence="1">
    <location>
        <begin position="107"/>
        <end position="124"/>
    </location>
</feature>
<evidence type="ECO:0000256" key="1">
    <source>
        <dbReference type="SAM" id="Phobius"/>
    </source>
</evidence>
<comment type="caution">
    <text evidence="2">The sequence shown here is derived from an EMBL/GenBank/DDBJ whole genome shotgun (WGS) entry which is preliminary data.</text>
</comment>